<evidence type="ECO:0000313" key="1">
    <source>
        <dbReference type="EMBL" id="KAJ1913662.1"/>
    </source>
</evidence>
<dbReference type="OrthoDB" id="2155101at2759"/>
<dbReference type="AlphaFoldDB" id="A0A9W7ZQ93"/>
<dbReference type="GO" id="GO:0009306">
    <property type="term" value="P:protein secretion"/>
    <property type="evidence" value="ECO:0007669"/>
    <property type="project" value="InterPro"/>
</dbReference>
<name>A0A9W7ZQ93_9FUNG</name>
<dbReference type="Pfam" id="PF11654">
    <property type="entry name" value="NCE101"/>
    <property type="match status" value="1"/>
</dbReference>
<dbReference type="Proteomes" id="UP001150569">
    <property type="component" value="Unassembled WGS sequence"/>
</dbReference>
<dbReference type="EMBL" id="JANBPT010000735">
    <property type="protein sequence ID" value="KAJ1913662.1"/>
    <property type="molecule type" value="Genomic_DNA"/>
</dbReference>
<accession>A0A9W7ZQ93</accession>
<evidence type="ECO:0000313" key="2">
    <source>
        <dbReference type="Proteomes" id="UP001150569"/>
    </source>
</evidence>
<sequence>MAPAIRYTHLISAKGDLVFSFVVGTLAYALYERDHPREDGRTLWSLLKQRVASRAPNRINE</sequence>
<comment type="caution">
    <text evidence="1">The sequence shown here is derived from an EMBL/GenBank/DDBJ whole genome shotgun (WGS) entry which is preliminary data.</text>
</comment>
<organism evidence="1 2">
    <name type="scientific">Tieghemiomyces parasiticus</name>
    <dbReference type="NCBI Taxonomy" id="78921"/>
    <lineage>
        <taxon>Eukaryota</taxon>
        <taxon>Fungi</taxon>
        <taxon>Fungi incertae sedis</taxon>
        <taxon>Zoopagomycota</taxon>
        <taxon>Kickxellomycotina</taxon>
        <taxon>Dimargaritomycetes</taxon>
        <taxon>Dimargaritales</taxon>
        <taxon>Dimargaritaceae</taxon>
        <taxon>Tieghemiomyces</taxon>
    </lineage>
</organism>
<keyword evidence="2" id="KW-1185">Reference proteome</keyword>
<reference evidence="1" key="1">
    <citation type="submission" date="2022-07" db="EMBL/GenBank/DDBJ databases">
        <title>Phylogenomic reconstructions and comparative analyses of Kickxellomycotina fungi.</title>
        <authorList>
            <person name="Reynolds N.K."/>
            <person name="Stajich J.E."/>
            <person name="Barry K."/>
            <person name="Grigoriev I.V."/>
            <person name="Crous P."/>
            <person name="Smith M.E."/>
        </authorList>
    </citation>
    <scope>NUCLEOTIDE SEQUENCE</scope>
    <source>
        <strain evidence="1">RSA 861</strain>
    </source>
</reference>
<proteinExistence type="predicted"/>
<dbReference type="InterPro" id="IPR024242">
    <property type="entry name" value="NCE101"/>
</dbReference>
<protein>
    <submittedName>
        <fullName evidence="1">Uncharacterized protein</fullName>
    </submittedName>
</protein>
<gene>
    <name evidence="1" type="ORF">IWQ60_009130</name>
</gene>